<comment type="pathway">
    <text evidence="1 8">Amino-acid biosynthesis; L-histidine biosynthesis; L-histidine from 5-phospho-alpha-D-ribose 1-diphosphate: step 8/9.</text>
</comment>
<evidence type="ECO:0000256" key="6">
    <source>
        <dbReference type="ARBA" id="ARBA00023102"/>
    </source>
</evidence>
<dbReference type="CDD" id="cd12110">
    <property type="entry name" value="PHP_HisPPase_Hisj_like"/>
    <property type="match status" value="1"/>
</dbReference>
<evidence type="ECO:0000256" key="3">
    <source>
        <dbReference type="ARBA" id="ARBA00013085"/>
    </source>
</evidence>
<dbReference type="OrthoDB" id="9775255at2"/>
<evidence type="ECO:0000256" key="7">
    <source>
        <dbReference type="ARBA" id="ARBA00049158"/>
    </source>
</evidence>
<comment type="catalytic activity">
    <reaction evidence="7 8">
        <text>L-histidinol phosphate + H2O = L-histidinol + phosphate</text>
        <dbReference type="Rhea" id="RHEA:14465"/>
        <dbReference type="ChEBI" id="CHEBI:15377"/>
        <dbReference type="ChEBI" id="CHEBI:43474"/>
        <dbReference type="ChEBI" id="CHEBI:57699"/>
        <dbReference type="ChEBI" id="CHEBI:57980"/>
        <dbReference type="EC" id="3.1.3.15"/>
    </reaction>
</comment>
<protein>
    <recommendedName>
        <fullName evidence="3 8">Histidinol-phosphatase</fullName>
        <shortName evidence="8">HolPase</shortName>
        <ecNumber evidence="3 8">3.1.3.15</ecNumber>
    </recommendedName>
</protein>
<dbReference type="NCBIfam" id="TIGR01856">
    <property type="entry name" value="hisJ_fam"/>
    <property type="match status" value="1"/>
</dbReference>
<feature type="domain" description="PHP" evidence="9">
    <location>
        <begin position="65"/>
        <end position="264"/>
    </location>
</feature>
<dbReference type="InterPro" id="IPR004013">
    <property type="entry name" value="PHP_dom"/>
</dbReference>
<keyword evidence="5 8" id="KW-0378">Hydrolase</keyword>
<dbReference type="InterPro" id="IPR016195">
    <property type="entry name" value="Pol/histidinol_Pase-like"/>
</dbReference>
<organism evidence="10 11">
    <name type="scientific">Lysinibacillus sphaericus OT4b.31</name>
    <dbReference type="NCBI Taxonomy" id="1285586"/>
    <lineage>
        <taxon>Bacteria</taxon>
        <taxon>Bacillati</taxon>
        <taxon>Bacillota</taxon>
        <taxon>Bacilli</taxon>
        <taxon>Bacillales</taxon>
        <taxon>Bacillaceae</taxon>
        <taxon>Lysinibacillus</taxon>
    </lineage>
</organism>
<gene>
    <name evidence="10" type="ORF">H131_07983</name>
</gene>
<evidence type="ECO:0000313" key="11">
    <source>
        <dbReference type="Proteomes" id="UP000013911"/>
    </source>
</evidence>
<comment type="similarity">
    <text evidence="2 8">Belongs to the PHP hydrolase family. HisK subfamily.</text>
</comment>
<keyword evidence="6 8" id="KW-0368">Histidine biosynthesis</keyword>
<dbReference type="Pfam" id="PF02811">
    <property type="entry name" value="PHP"/>
    <property type="match status" value="1"/>
</dbReference>
<evidence type="ECO:0000256" key="5">
    <source>
        <dbReference type="ARBA" id="ARBA00022801"/>
    </source>
</evidence>
<dbReference type="PATRIC" id="fig|1285586.5.peg.1619"/>
<dbReference type="SUPFAM" id="SSF89550">
    <property type="entry name" value="PHP domain-like"/>
    <property type="match status" value="1"/>
</dbReference>
<dbReference type="Proteomes" id="UP000013911">
    <property type="component" value="Unassembled WGS sequence"/>
</dbReference>
<dbReference type="PANTHER" id="PTHR21039:SF0">
    <property type="entry name" value="HISTIDINOL-PHOSPHATASE"/>
    <property type="match status" value="1"/>
</dbReference>
<dbReference type="EC" id="3.1.3.15" evidence="3 8"/>
<dbReference type="PANTHER" id="PTHR21039">
    <property type="entry name" value="HISTIDINOL PHOSPHATASE-RELATED"/>
    <property type="match status" value="1"/>
</dbReference>
<dbReference type="RefSeq" id="WP_010858550.1">
    <property type="nucleotide sequence ID" value="NZ_KB933398.1"/>
</dbReference>
<evidence type="ECO:0000256" key="8">
    <source>
        <dbReference type="RuleBase" id="RU366003"/>
    </source>
</evidence>
<dbReference type="EMBL" id="AQPX01000014">
    <property type="protein sequence ID" value="EON72956.1"/>
    <property type="molecule type" value="Genomic_DNA"/>
</dbReference>
<name>R7ZFY4_LYSSH</name>
<dbReference type="InterPro" id="IPR010140">
    <property type="entry name" value="Histidinol_P_phosphatase_HisJ"/>
</dbReference>
<dbReference type="HOGENOM" id="CLU_054611_2_0_9"/>
<dbReference type="eggNOG" id="COG1387">
    <property type="taxonomic scope" value="Bacteria"/>
</dbReference>
<dbReference type="NCBIfam" id="NF005235">
    <property type="entry name" value="PRK06740.1"/>
    <property type="match status" value="1"/>
</dbReference>
<sequence>MTIDYHVHLEEGPYSFRWLERTSQAMAFFDEADLTAKGSKGLIERQIQALAQRLQKGCYNEEWLDLYLQQAKRLGLREVGIVDHLYRFQETRAYFERYMQLDENTEVGELQRYWLDSVMTEQMDNFVSAITNAKERWRRQGIALKLGIEADYFVGGEEELATLLQDYPWDYVIGSVHFVDGWGFDNPQTQYIFENMDTEALQEKYAQFFSTVEKMIHSRMFDFVAHLDNFKVFNYHIKDEAFLHAWYVRIADALVTTRTATEINAGLYYRYPVKEMCPGSHFLQVLVEQGVEFTVSSDAHFPDDVGKYTFANTDVLKSLDVDSILGFNERKKNYIEL</sequence>
<accession>R7ZFY4</accession>
<keyword evidence="4 8" id="KW-0028">Amino-acid biosynthesis</keyword>
<proteinExistence type="inferred from homology"/>
<evidence type="ECO:0000259" key="9">
    <source>
        <dbReference type="Pfam" id="PF02811"/>
    </source>
</evidence>
<evidence type="ECO:0000256" key="2">
    <source>
        <dbReference type="ARBA" id="ARBA00009152"/>
    </source>
</evidence>
<comment type="caution">
    <text evidence="10">The sequence shown here is derived from an EMBL/GenBank/DDBJ whole genome shotgun (WGS) entry which is preliminary data.</text>
</comment>
<evidence type="ECO:0000256" key="4">
    <source>
        <dbReference type="ARBA" id="ARBA00022605"/>
    </source>
</evidence>
<reference evidence="10 11" key="1">
    <citation type="submission" date="2013-04" db="EMBL/GenBank/DDBJ databases">
        <title>Draft genome of the heavy metal tolerant bacterium Lysinibacillus sphaericus strain OT4b.31.</title>
        <authorList>
            <person name="Pena-Montenegro T.D."/>
            <person name="Dussan J."/>
        </authorList>
    </citation>
    <scope>NUCLEOTIDE SEQUENCE [LARGE SCALE GENOMIC DNA]</scope>
    <source>
        <strain evidence="10 11">OT4b.31</strain>
    </source>
</reference>
<dbReference type="Gene3D" id="3.20.20.140">
    <property type="entry name" value="Metal-dependent hydrolases"/>
    <property type="match status" value="1"/>
</dbReference>
<dbReference type="GO" id="GO:0004401">
    <property type="term" value="F:histidinol-phosphatase activity"/>
    <property type="evidence" value="ECO:0007669"/>
    <property type="project" value="UniProtKB-UniRule"/>
</dbReference>
<evidence type="ECO:0000256" key="1">
    <source>
        <dbReference type="ARBA" id="ARBA00004970"/>
    </source>
</evidence>
<dbReference type="UniPathway" id="UPA00031">
    <property type="reaction ID" value="UER00013"/>
</dbReference>
<dbReference type="GO" id="GO:0005737">
    <property type="term" value="C:cytoplasm"/>
    <property type="evidence" value="ECO:0007669"/>
    <property type="project" value="TreeGrafter"/>
</dbReference>
<dbReference type="GO" id="GO:0000105">
    <property type="term" value="P:L-histidine biosynthetic process"/>
    <property type="evidence" value="ECO:0007669"/>
    <property type="project" value="UniProtKB-UniRule"/>
</dbReference>
<dbReference type="AlphaFoldDB" id="R7ZFY4"/>
<evidence type="ECO:0000313" key="10">
    <source>
        <dbReference type="EMBL" id="EON72956.1"/>
    </source>
</evidence>